<protein>
    <submittedName>
        <fullName evidence="3">Acetyl-CoA carboxylase biotin carboxyl carrier protein subunit</fullName>
    </submittedName>
</protein>
<feature type="domain" description="Lipoyl-binding" evidence="2">
    <location>
        <begin position="57"/>
        <end position="128"/>
    </location>
</feature>
<dbReference type="AlphaFoldDB" id="A0A7J2U269"/>
<comment type="caution">
    <text evidence="3">The sequence shown here is derived from an EMBL/GenBank/DDBJ whole genome shotgun (WGS) entry which is preliminary data.</text>
</comment>
<reference evidence="3" key="1">
    <citation type="journal article" date="2020" name="mSystems">
        <title>Genome- and Community-Level Interaction Insights into Carbon Utilization and Element Cycling Functions of Hydrothermarchaeota in Hydrothermal Sediment.</title>
        <authorList>
            <person name="Zhou Z."/>
            <person name="Liu Y."/>
            <person name="Xu W."/>
            <person name="Pan J."/>
            <person name="Luo Z.H."/>
            <person name="Li M."/>
        </authorList>
    </citation>
    <scope>NUCLEOTIDE SEQUENCE [LARGE SCALE GENOMIC DNA]</scope>
    <source>
        <strain evidence="3">SpSt-125</strain>
    </source>
</reference>
<dbReference type="EMBL" id="DSEU01000038">
    <property type="protein sequence ID" value="HEM66928.1"/>
    <property type="molecule type" value="Genomic_DNA"/>
</dbReference>
<keyword evidence="1" id="KW-0092">Biotin</keyword>
<dbReference type="PROSITE" id="PS50968">
    <property type="entry name" value="BIOTINYL_LIPOYL"/>
    <property type="match status" value="1"/>
</dbReference>
<dbReference type="Gene3D" id="2.40.50.100">
    <property type="match status" value="1"/>
</dbReference>
<evidence type="ECO:0000259" key="2">
    <source>
        <dbReference type="PROSITE" id="PS50968"/>
    </source>
</evidence>
<organism evidence="3">
    <name type="scientific">Ignisphaera aggregans</name>
    <dbReference type="NCBI Taxonomy" id="334771"/>
    <lineage>
        <taxon>Archaea</taxon>
        <taxon>Thermoproteota</taxon>
        <taxon>Thermoprotei</taxon>
        <taxon>Desulfurococcales</taxon>
        <taxon>Desulfurococcaceae</taxon>
        <taxon>Ignisphaera</taxon>
    </lineage>
</organism>
<dbReference type="SUPFAM" id="SSF51230">
    <property type="entry name" value="Single hybrid motif"/>
    <property type="match status" value="1"/>
</dbReference>
<proteinExistence type="predicted"/>
<sequence length="130" mass="14800">MQWQKVVVREKDRDIEVLIAVERENVFRVKIGEREYIVEMTPKGVFTTRLPKEASGKQEVIVTSEVPGRVVEVFVKEGDAINEGDLIAIVESMKMEIEITSPRRGIVEKVYVVRGSFVREGNALVKLRAE</sequence>
<evidence type="ECO:0000313" key="3">
    <source>
        <dbReference type="EMBL" id="HEM66928.1"/>
    </source>
</evidence>
<dbReference type="PANTHER" id="PTHR45266">
    <property type="entry name" value="OXALOACETATE DECARBOXYLASE ALPHA CHAIN"/>
    <property type="match status" value="1"/>
</dbReference>
<evidence type="ECO:0000256" key="1">
    <source>
        <dbReference type="ARBA" id="ARBA00023267"/>
    </source>
</evidence>
<dbReference type="PANTHER" id="PTHR45266:SF3">
    <property type="entry name" value="OXALOACETATE DECARBOXYLASE ALPHA CHAIN"/>
    <property type="match status" value="1"/>
</dbReference>
<dbReference type="Pfam" id="PF00364">
    <property type="entry name" value="Biotin_lipoyl"/>
    <property type="match status" value="1"/>
</dbReference>
<gene>
    <name evidence="3" type="ORF">ENO26_05085</name>
</gene>
<dbReference type="CDD" id="cd06850">
    <property type="entry name" value="biotinyl_domain"/>
    <property type="match status" value="1"/>
</dbReference>
<name>A0A7J2U269_9CREN</name>
<accession>A0A7J2U269</accession>
<dbReference type="InterPro" id="IPR000089">
    <property type="entry name" value="Biotin_lipoyl"/>
</dbReference>
<dbReference type="InterPro" id="IPR011053">
    <property type="entry name" value="Single_hybrid_motif"/>
</dbReference>
<dbReference type="FunFam" id="2.40.50.100:FF:000003">
    <property type="entry name" value="Acetyl-CoA carboxylase biotin carboxyl carrier protein"/>
    <property type="match status" value="1"/>
</dbReference>
<dbReference type="InterPro" id="IPR050709">
    <property type="entry name" value="Biotin_Carboxyl_Carrier/Decarb"/>
</dbReference>